<protein>
    <submittedName>
        <fullName evidence="9">AAA domain-containing protein</fullName>
    </submittedName>
</protein>
<dbReference type="Pfam" id="PF13087">
    <property type="entry name" value="AAA_12"/>
    <property type="match status" value="1"/>
</dbReference>
<dbReference type="OrthoDB" id="9757917at2"/>
<dbReference type="InterPro" id="IPR025103">
    <property type="entry name" value="DUF4011"/>
</dbReference>
<dbReference type="InterPro" id="IPR049468">
    <property type="entry name" value="Restrct_endonuc-II-like_dom"/>
</dbReference>
<dbReference type="InterPro" id="IPR050534">
    <property type="entry name" value="Coronavir_polyprotein_1ab"/>
</dbReference>
<reference evidence="9 10" key="1">
    <citation type="submission" date="2019-06" db="EMBL/GenBank/DDBJ databases">
        <title>Sequencing the genomes of 1000 actinobacteria strains.</title>
        <authorList>
            <person name="Klenk H.-P."/>
        </authorList>
    </citation>
    <scope>NUCLEOTIDE SEQUENCE [LARGE SCALE GENOMIC DNA]</scope>
    <source>
        <strain evidence="9 10">DSM 18031</strain>
    </source>
</reference>
<dbReference type="Gene3D" id="3.40.50.300">
    <property type="entry name" value="P-loop containing nucleotide triphosphate hydrolases"/>
    <property type="match status" value="3"/>
</dbReference>
<dbReference type="GO" id="GO:0005524">
    <property type="term" value="F:ATP binding"/>
    <property type="evidence" value="ECO:0007669"/>
    <property type="project" value="UniProtKB-KW"/>
</dbReference>
<evidence type="ECO:0000259" key="6">
    <source>
        <dbReference type="Pfam" id="PF13086"/>
    </source>
</evidence>
<dbReference type="InterPro" id="IPR041677">
    <property type="entry name" value="DNA2/NAM7_AAA_11"/>
</dbReference>
<dbReference type="Pfam" id="PF13086">
    <property type="entry name" value="AAA_11"/>
    <property type="match status" value="1"/>
</dbReference>
<dbReference type="PANTHER" id="PTHR43788">
    <property type="entry name" value="DNA2/NAM7 HELICASE FAMILY MEMBER"/>
    <property type="match status" value="1"/>
</dbReference>
<accession>A0A543HT53</accession>
<keyword evidence="2" id="KW-0547">Nucleotide-binding</keyword>
<dbReference type="GO" id="GO:0016787">
    <property type="term" value="F:hydrolase activity"/>
    <property type="evidence" value="ECO:0007669"/>
    <property type="project" value="UniProtKB-KW"/>
</dbReference>
<dbReference type="Pfam" id="PF13195">
    <property type="entry name" value="DUF4011"/>
    <property type="match status" value="1"/>
</dbReference>
<dbReference type="Pfam" id="PF18741">
    <property type="entry name" value="MTES_1575"/>
    <property type="match status" value="1"/>
</dbReference>
<sequence length="2038" mass="220350">MSDPSIYEVLDAASPGLQMQVEFQPRANYALAVGGLPCVRAVVVHNETAHEWGSLTITGKLATGPVEDSVFTIVVPGPHAPGQTVRVADERITSAFLPLLAASAEVSSAKLSVSVSIPESPTGPLSASVTLSAANEFLNWPALHAALATFVQPDAREVTSILQEASDTLLTHTGDGLLGGYRTLGGRPMHIAGAIYESIRSLGITYLNPPASFEFTGQSVRTAQRVIADHCGSCIDLAVMYAACMEAAGLHPVIFTTQDHAFAGFYTSEYYGDRPVHTSPQLIAQLVEAGHIIPVELTGINPGFDVVFRDSVKQARAYFTHSGDLVRTMVDVAASRLNNVMPLPLRTPAGEVDRVAAATAISARSWVAHSRLPHLAQEQQSAGRVRDQLDREDSSPAQFHRWKSELLDLSPRNPLLNLPHSHRVIDLVMPSGMLPLLDDVLHDGKKVRLFPHDGVDELMQTRGIRVASEMAPEAMKSRFRSMRVLHTLIDASSFRAALTRLRREADTREQETGTSSLYLTLGSLIHTRANGEEARAPLFLLPIKLRGLQRLGDFTITVDGGDIASVNRCLTQWLAATAGVRLPALDTPEVDDSGLAVESILTRLRASLTEHTLPFRIEEDASIALLPFPAFQIWKDLDDNWETLYQNPLVRHLVDRPGETFIDPRANVPAVVNESSIRLPLAADGSQLRAIARANAGQSFVLEGPPGTGKSQTITNLIVHLLREGKKVLFVAEKQAALEVVRQRLDSSGVAPFTLELHGQMQSMNAIRGQLRRALEARAPATSAGWSAEDARLRSTTTELSTYPQRVHGTNAAGHSLWSAFDELGALGPDGPIATVSPVTVSSGNLDRESALSTAQAFQELALRFPFGTHHPWALTGPIDPTQLTADALAAALHHLVRARTQVAALTPDARQLLSRFHPGGELTAALRLVSGWQRGCAPSPDTLPTIVRPGWGERVDAALRGLKLLRERHADVISRVRPEAYDDPAVPGLLAESAALDGAWFFPELRRQKIVARVTPLLSPSAPTGPVLRGAEVTRLLQSIRDVAAESPAVSALLIEAPGLTVPPSWRPYNPQAEEDLAESRELAELAVWVSQHAPGSVPILATLPPTDVAILAEIDRAWQGWLGALGAPARNVSRWAPLVGPLSRDWVEAWAQDLPRWQSDIATTGALSAQHVAGLALLCENLANQGLHEFADELMSGTIAAVEAPTALLRGIATASLAERGAAAQINVFDAVRQDLLAGTFPEQGQRVREMFRRVLVSDILSQRPFNPEQLRGEVADLQRQIERSRGGMPFRELTTRFPHALTSLTPCILTSPEALAHHLDPRTLHVDVVIFDEASRIPITQTIGAMGRADSVIIVGDSQQVPPTRTMRVETVTPQAEIIVDELVVENRESILTAAIAAGLPRERLTWHYRSADEKLIAFSNANYYNDSLTTLPSPQIAAASTPRMSSLSAAQHGTGLSWRRVSGTFDRGSGRTNLVEAQAVVHEIQTRLRNPRTRNQSIGVVCLNAQQRDLILTLLESNDDLLVQQALGLGDTGSTEPLFVKDMESVQGDERDVILFSLVLSPDSETGNLPLTSGPLAREGGQLRLNVAITRARTRVVLFSSFDPAAIDLSRSTPAGLRDLRGYLEFVAAESDDSSGRSTAPAAPVPLPTDSTARFVSELTTELRGRGLIVANTVGRSAFRVDLAIRRANARSWELAVLVDGPEWASRPTVADRDGAPALLESRMGWRSAARVWLPAWLRDRSAVVERLMSLLANPDGATVAKLDEFDPLVFEGEAVVSNDSEVGPSALTPSHARLLPLRGESPALSRVASLIATNQNTADPTAPEEENPEDEALTVADYAPTILPFVAADTGVIASQSALNNIIMATPAVESYAAEALATEGPIELGRLALLVAKRFGFSRIGPGRRDELSRVITARFTTTHDEGTFVWPDGISPDNWRDAYTVEASGDRTVNEVSVQEIANAMCILLRESFSMSPEELDLETSRALGYSRANEATKSRFRRALTLAITSGRVAHDGDRYLPGIEPRDTVAAHR</sequence>
<feature type="domain" description="DNA2/NAM7 helicase-like C-terminal" evidence="7">
    <location>
        <begin position="1393"/>
        <end position="1604"/>
    </location>
</feature>
<gene>
    <name evidence="9" type="ORF">FB466_2492</name>
</gene>
<evidence type="ECO:0000313" key="9">
    <source>
        <dbReference type="EMBL" id="TQM61536.1"/>
    </source>
</evidence>
<feature type="domain" description="Restriction endonuclease type II-like" evidence="8">
    <location>
        <begin position="1659"/>
        <end position="1755"/>
    </location>
</feature>
<dbReference type="RefSeq" id="WP_141918637.1">
    <property type="nucleotide sequence ID" value="NZ_BAAAYS010000006.1"/>
</dbReference>
<dbReference type="Proteomes" id="UP000318331">
    <property type="component" value="Unassembled WGS sequence"/>
</dbReference>
<evidence type="ECO:0000313" key="10">
    <source>
        <dbReference type="Proteomes" id="UP000318331"/>
    </source>
</evidence>
<keyword evidence="10" id="KW-1185">Reference proteome</keyword>
<dbReference type="EMBL" id="VFPN01000003">
    <property type="protein sequence ID" value="TQM61536.1"/>
    <property type="molecule type" value="Genomic_DNA"/>
</dbReference>
<dbReference type="GO" id="GO:0043139">
    <property type="term" value="F:5'-3' DNA helicase activity"/>
    <property type="evidence" value="ECO:0007669"/>
    <property type="project" value="TreeGrafter"/>
</dbReference>
<keyword evidence="3" id="KW-0378">Hydrolase</keyword>
<evidence type="ECO:0000259" key="8">
    <source>
        <dbReference type="Pfam" id="PF18741"/>
    </source>
</evidence>
<keyword evidence="4" id="KW-0347">Helicase</keyword>
<dbReference type="InterPro" id="IPR041679">
    <property type="entry name" value="DNA2/NAM7-like_C"/>
</dbReference>
<evidence type="ECO:0000259" key="7">
    <source>
        <dbReference type="Pfam" id="PF13087"/>
    </source>
</evidence>
<proteinExistence type="inferred from homology"/>
<comment type="caution">
    <text evidence="9">The sequence shown here is derived from an EMBL/GenBank/DDBJ whole genome shotgun (WGS) entry which is preliminary data.</text>
</comment>
<organism evidence="9 10">
    <name type="scientific">Klugiella xanthotipulae</name>
    <dbReference type="NCBI Taxonomy" id="244735"/>
    <lineage>
        <taxon>Bacteria</taxon>
        <taxon>Bacillati</taxon>
        <taxon>Actinomycetota</taxon>
        <taxon>Actinomycetes</taxon>
        <taxon>Micrococcales</taxon>
        <taxon>Microbacteriaceae</taxon>
        <taxon>Klugiella</taxon>
    </lineage>
</organism>
<evidence type="ECO:0000256" key="4">
    <source>
        <dbReference type="ARBA" id="ARBA00022806"/>
    </source>
</evidence>
<dbReference type="SUPFAM" id="SSF52540">
    <property type="entry name" value="P-loop containing nucleoside triphosphate hydrolases"/>
    <property type="match status" value="1"/>
</dbReference>
<feature type="domain" description="DNA2/NAM7 helicase helicase" evidence="6">
    <location>
        <begin position="684"/>
        <end position="768"/>
    </location>
</feature>
<evidence type="ECO:0000256" key="2">
    <source>
        <dbReference type="ARBA" id="ARBA00022741"/>
    </source>
</evidence>
<evidence type="ECO:0000256" key="1">
    <source>
        <dbReference type="ARBA" id="ARBA00007913"/>
    </source>
</evidence>
<dbReference type="InterPro" id="IPR027417">
    <property type="entry name" value="P-loop_NTPase"/>
</dbReference>
<comment type="similarity">
    <text evidence="1">Belongs to the DNA2/NAM7 helicase family.</text>
</comment>
<dbReference type="PANTHER" id="PTHR43788:SF8">
    <property type="entry name" value="DNA-BINDING PROTEIN SMUBP-2"/>
    <property type="match status" value="1"/>
</dbReference>
<dbReference type="InterPro" id="IPR047187">
    <property type="entry name" value="SF1_C_Upf1"/>
</dbReference>
<keyword evidence="5" id="KW-0067">ATP-binding</keyword>
<evidence type="ECO:0000256" key="5">
    <source>
        <dbReference type="ARBA" id="ARBA00022840"/>
    </source>
</evidence>
<evidence type="ECO:0000256" key="3">
    <source>
        <dbReference type="ARBA" id="ARBA00022801"/>
    </source>
</evidence>
<name>A0A543HT53_9MICO</name>
<dbReference type="CDD" id="cd18808">
    <property type="entry name" value="SF1_C_Upf1"/>
    <property type="match status" value="1"/>
</dbReference>